<evidence type="ECO:0000313" key="5">
    <source>
        <dbReference type="Proteomes" id="UP000034406"/>
    </source>
</evidence>
<dbReference type="InterPro" id="IPR023296">
    <property type="entry name" value="Glyco_hydro_beta-prop_sf"/>
</dbReference>
<keyword evidence="1" id="KW-0328">Glycosyltransferase</keyword>
<evidence type="ECO:0000256" key="1">
    <source>
        <dbReference type="ARBA" id="ARBA00022676"/>
    </source>
</evidence>
<protein>
    <recommendedName>
        <fullName evidence="6">Glycosidase-related protein</fullName>
    </recommendedName>
</protein>
<gene>
    <name evidence="4" type="ORF">US90_C0006G0013</name>
</gene>
<dbReference type="Proteomes" id="UP000034406">
    <property type="component" value="Unassembled WGS sequence"/>
</dbReference>
<dbReference type="GO" id="GO:0016757">
    <property type="term" value="F:glycosyltransferase activity"/>
    <property type="evidence" value="ECO:0007669"/>
    <property type="project" value="UniProtKB-KW"/>
</dbReference>
<dbReference type="PANTHER" id="PTHR34106">
    <property type="entry name" value="GLYCOSIDASE"/>
    <property type="match status" value="1"/>
</dbReference>
<dbReference type="PATRIC" id="fig|1618490.4.peg.277"/>
<evidence type="ECO:0000256" key="3">
    <source>
        <dbReference type="ARBA" id="ARBA00024356"/>
    </source>
</evidence>
<dbReference type="CDD" id="cd18611">
    <property type="entry name" value="GH130"/>
    <property type="match status" value="1"/>
</dbReference>
<dbReference type="Pfam" id="PF04041">
    <property type="entry name" value="Glyco_hydro_130"/>
    <property type="match status" value="2"/>
</dbReference>
<evidence type="ECO:0008006" key="6">
    <source>
        <dbReference type="Google" id="ProtNLM"/>
    </source>
</evidence>
<dbReference type="AlphaFoldDB" id="A0A0G0K4R7"/>
<sequence length="627" mass="71123">MIKVQSYLFNPILSPENKNNWENTAVFNGSLIKKGEDYLMVYRAFGSNLSTIGLAKSRDGFNFTKRIQILKPEHSWEKYGLEDPRITEIDGKYYVFYTAISAETPGPDSIKIALAITTDFITFEKHLITPFNAKAMALFPKKINGKYAAILTANTDLPPSRNAIAYFDNIKDLWNQNFWQKWYQDLTKNEINFRRITSDHTEIGAVPVETDEGWLLIYSHIQNYFNGSFGTFGIEAILLDKENPQKIIGRTDNPILVPQETYELEGMVPNIVFPSGALVQNDELFIYYGAADNYVALATTNLNDLLINLKNNRHTSPKLQRFNKNPIITPQDNNNWESRATFNPAAILINEKVHLIYRAMSKDNTSVFGYAHSLDGFNIDFKSKVPIYLPREKFEIKQKPDGFGGCEDPRITRIGDLIYICYTAYDGQTPPKIALTSISINDFTAQKWNFKKPIIISDPKTDNKDGCLFPELIKGQYVFLHREGGRGILIDHVDSLDFKNNKYLQGEACITIGHQHWEKAKMGIAAPPIKTDKGWLLLYHGVSNTDHHYRLGAILMKLDDPTTILGRTKYPILEPEMDYEKYGEISNVVFPCGAVIKDTKLLVYYGAADKVIGVASGDLDKILDTLT</sequence>
<keyword evidence="2" id="KW-0808">Transferase</keyword>
<evidence type="ECO:0000256" key="2">
    <source>
        <dbReference type="ARBA" id="ARBA00022679"/>
    </source>
</evidence>
<dbReference type="InterPro" id="IPR007184">
    <property type="entry name" value="Mannoside_phosphorylase"/>
</dbReference>
<dbReference type="PANTHER" id="PTHR34106:SF5">
    <property type="entry name" value="GLYCOSIDASE"/>
    <property type="match status" value="1"/>
</dbReference>
<accession>A0A0G0K4R7</accession>
<proteinExistence type="inferred from homology"/>
<comment type="caution">
    <text evidence="4">The sequence shown here is derived from an EMBL/GenBank/DDBJ whole genome shotgun (WGS) entry which is preliminary data.</text>
</comment>
<reference evidence="4 5" key="1">
    <citation type="journal article" date="2015" name="Nature">
        <title>rRNA introns, odd ribosomes, and small enigmatic genomes across a large radiation of phyla.</title>
        <authorList>
            <person name="Brown C.T."/>
            <person name="Hug L.A."/>
            <person name="Thomas B.C."/>
            <person name="Sharon I."/>
            <person name="Castelle C.J."/>
            <person name="Singh A."/>
            <person name="Wilkins M.J."/>
            <person name="Williams K.H."/>
            <person name="Banfield J.F."/>
        </authorList>
    </citation>
    <scope>NUCLEOTIDE SEQUENCE [LARGE SCALE GENOMIC DNA]</scope>
</reference>
<dbReference type="SUPFAM" id="SSF75005">
    <property type="entry name" value="Arabinanase/levansucrase/invertase"/>
    <property type="match status" value="2"/>
</dbReference>
<organism evidence="4 5">
    <name type="scientific">Candidatus Shapirobacteria bacterium GW2011_GWE2_38_30</name>
    <dbReference type="NCBI Taxonomy" id="1618490"/>
    <lineage>
        <taxon>Bacteria</taxon>
        <taxon>Candidatus Shapironibacteriota</taxon>
    </lineage>
</organism>
<dbReference type="Gene3D" id="2.115.10.20">
    <property type="entry name" value="Glycosyl hydrolase domain, family 43"/>
    <property type="match status" value="2"/>
</dbReference>
<dbReference type="CDD" id="cd18614">
    <property type="entry name" value="GH130"/>
    <property type="match status" value="1"/>
</dbReference>
<dbReference type="EMBL" id="LBUT01000006">
    <property type="protein sequence ID" value="KKQ70460.1"/>
    <property type="molecule type" value="Genomic_DNA"/>
</dbReference>
<comment type="similarity">
    <text evidence="3">Belongs to the glycosyl hydrolase 130 family.</text>
</comment>
<name>A0A0G0K4R7_9BACT</name>
<evidence type="ECO:0000313" key="4">
    <source>
        <dbReference type="EMBL" id="KKQ70460.1"/>
    </source>
</evidence>
<dbReference type="STRING" id="1618490.US90_C0006G0013"/>